<dbReference type="EMBL" id="JANFMP010000019">
    <property type="protein sequence ID" value="MDG4527201.1"/>
    <property type="molecule type" value="Genomic_DNA"/>
</dbReference>
<gene>
    <name evidence="1" type="ORF">NOL13_07285</name>
</gene>
<proteinExistence type="predicted"/>
<reference evidence="1" key="1">
    <citation type="submission" date="2022-07" db="EMBL/GenBank/DDBJ databases">
        <title>Whole Genome Sequencing of Streptococcus suis.</title>
        <authorList>
            <person name="Dai X."/>
            <person name="Huang J."/>
            <person name="Wang L."/>
        </authorList>
    </citation>
    <scope>NUCLEOTIDE SEQUENCE</scope>
    <source>
        <strain evidence="1">XNB2</strain>
    </source>
</reference>
<evidence type="ECO:0008006" key="3">
    <source>
        <dbReference type="Google" id="ProtNLM"/>
    </source>
</evidence>
<protein>
    <recommendedName>
        <fullName evidence="3">Phage protein</fullName>
    </recommendedName>
</protein>
<dbReference type="Proteomes" id="UP001152875">
    <property type="component" value="Unassembled WGS sequence"/>
</dbReference>
<accession>A0A9X4RUS3</accession>
<dbReference type="AlphaFoldDB" id="A0A9X4RUS3"/>
<dbReference type="RefSeq" id="WP_222337432.1">
    <property type="nucleotide sequence ID" value="NZ_CP082204.1"/>
</dbReference>
<evidence type="ECO:0000313" key="2">
    <source>
        <dbReference type="Proteomes" id="UP001152875"/>
    </source>
</evidence>
<sequence length="111" mass="12844">MTEKQLPTHLQKIFKLLPLGMDLPITGADMERLTGLDVRTIRENIRQLIVDYGIPVCGGRDNKQGGYYIPQNETERLAGVLPLQKQYDQEHKRIHALLTADLTDWRKYRDV</sequence>
<name>A0A9X4RUS3_STRSU</name>
<evidence type="ECO:0000313" key="1">
    <source>
        <dbReference type="EMBL" id="MDG4527201.1"/>
    </source>
</evidence>
<organism evidence="1 2">
    <name type="scientific">Streptococcus suis</name>
    <dbReference type="NCBI Taxonomy" id="1307"/>
    <lineage>
        <taxon>Bacteria</taxon>
        <taxon>Bacillati</taxon>
        <taxon>Bacillota</taxon>
        <taxon>Bacilli</taxon>
        <taxon>Lactobacillales</taxon>
        <taxon>Streptococcaceae</taxon>
        <taxon>Streptococcus</taxon>
    </lineage>
</organism>
<comment type="caution">
    <text evidence="1">The sequence shown here is derived from an EMBL/GenBank/DDBJ whole genome shotgun (WGS) entry which is preliminary data.</text>
</comment>